<name>A0ACA9L5W5_9GLOM</name>
<gene>
    <name evidence="1" type="ORF">RPERSI_LOCUS2100</name>
</gene>
<evidence type="ECO:0000313" key="1">
    <source>
        <dbReference type="EMBL" id="CAG8507393.1"/>
    </source>
</evidence>
<accession>A0ACA9L5W5</accession>
<evidence type="ECO:0000313" key="2">
    <source>
        <dbReference type="Proteomes" id="UP000789920"/>
    </source>
</evidence>
<proteinExistence type="predicted"/>
<dbReference type="EMBL" id="CAJVQC010002197">
    <property type="protein sequence ID" value="CAG8507393.1"/>
    <property type="molecule type" value="Genomic_DNA"/>
</dbReference>
<comment type="caution">
    <text evidence="1">The sequence shown here is derived from an EMBL/GenBank/DDBJ whole genome shotgun (WGS) entry which is preliminary data.</text>
</comment>
<protein>
    <submittedName>
        <fullName evidence="1">32106_t:CDS:1</fullName>
    </submittedName>
</protein>
<keyword evidence="2" id="KW-1185">Reference proteome</keyword>
<dbReference type="Proteomes" id="UP000789920">
    <property type="component" value="Unassembled WGS sequence"/>
</dbReference>
<organism evidence="1 2">
    <name type="scientific">Racocetra persica</name>
    <dbReference type="NCBI Taxonomy" id="160502"/>
    <lineage>
        <taxon>Eukaryota</taxon>
        <taxon>Fungi</taxon>
        <taxon>Fungi incertae sedis</taxon>
        <taxon>Mucoromycota</taxon>
        <taxon>Glomeromycotina</taxon>
        <taxon>Glomeromycetes</taxon>
        <taxon>Diversisporales</taxon>
        <taxon>Gigasporaceae</taxon>
        <taxon>Racocetra</taxon>
    </lineage>
</organism>
<sequence>MQFNKRFYFLVLTLCLILAACSHASPVPDHKDDKKEIKIGKITAKENEKKEEITLTINFSVYKIDAEIKFKSGDGKTLKPTKKTVKAGDKKVEFKVKVKDGKSAKFTVTLEDKDCGVKADTTFIVKDKEKDCKEDK</sequence>
<reference evidence="1" key="1">
    <citation type="submission" date="2021-06" db="EMBL/GenBank/DDBJ databases">
        <authorList>
            <person name="Kallberg Y."/>
            <person name="Tangrot J."/>
            <person name="Rosling A."/>
        </authorList>
    </citation>
    <scope>NUCLEOTIDE SEQUENCE</scope>
    <source>
        <strain evidence="1">MA461A</strain>
    </source>
</reference>